<organism evidence="2 3">
    <name type="scientific">Microlunatus soli</name>
    <dbReference type="NCBI Taxonomy" id="630515"/>
    <lineage>
        <taxon>Bacteria</taxon>
        <taxon>Bacillati</taxon>
        <taxon>Actinomycetota</taxon>
        <taxon>Actinomycetes</taxon>
        <taxon>Propionibacteriales</taxon>
        <taxon>Propionibacteriaceae</taxon>
        <taxon>Microlunatus</taxon>
    </lineage>
</organism>
<gene>
    <name evidence="2" type="ORF">SAMN04489812_3680</name>
</gene>
<dbReference type="GO" id="GO:0030151">
    <property type="term" value="F:molybdenum ion binding"/>
    <property type="evidence" value="ECO:0007669"/>
    <property type="project" value="InterPro"/>
</dbReference>
<keyword evidence="3" id="KW-1185">Reference proteome</keyword>
<dbReference type="InterPro" id="IPR011037">
    <property type="entry name" value="Pyrv_Knase-like_insert_dom_sf"/>
</dbReference>
<dbReference type="Gene3D" id="2.40.33.20">
    <property type="entry name" value="PK beta-barrel domain-like"/>
    <property type="match status" value="1"/>
</dbReference>
<dbReference type="AlphaFoldDB" id="A0A1H1WJ81"/>
<proteinExistence type="predicted"/>
<dbReference type="STRING" id="630515.SAMN04489812_3680"/>
<dbReference type="Pfam" id="PF03473">
    <property type="entry name" value="MOSC"/>
    <property type="match status" value="1"/>
</dbReference>
<dbReference type="InterPro" id="IPR052353">
    <property type="entry name" value="Benzoxazolinone_Detox_Enz"/>
</dbReference>
<dbReference type="SUPFAM" id="SSF50800">
    <property type="entry name" value="PK beta-barrel domain-like"/>
    <property type="match status" value="1"/>
</dbReference>
<protein>
    <submittedName>
        <fullName evidence="2">MOSC domain-containing protein YiiM</fullName>
    </submittedName>
</protein>
<reference evidence="2 3" key="1">
    <citation type="submission" date="2016-10" db="EMBL/GenBank/DDBJ databases">
        <authorList>
            <person name="de Groot N.N."/>
        </authorList>
    </citation>
    <scope>NUCLEOTIDE SEQUENCE [LARGE SCALE GENOMIC DNA]</scope>
    <source>
        <strain evidence="2 3">DSM 21800</strain>
    </source>
</reference>
<evidence type="ECO:0000313" key="3">
    <source>
        <dbReference type="Proteomes" id="UP000199103"/>
    </source>
</evidence>
<dbReference type="GO" id="GO:0003824">
    <property type="term" value="F:catalytic activity"/>
    <property type="evidence" value="ECO:0007669"/>
    <property type="project" value="InterPro"/>
</dbReference>
<dbReference type="RefSeq" id="WP_231919913.1">
    <property type="nucleotide sequence ID" value="NZ_LT629772.1"/>
</dbReference>
<dbReference type="EMBL" id="LT629772">
    <property type="protein sequence ID" value="SDS97193.1"/>
    <property type="molecule type" value="Genomic_DNA"/>
</dbReference>
<accession>A0A1H1WJ81</accession>
<dbReference type="GO" id="GO:0030170">
    <property type="term" value="F:pyridoxal phosphate binding"/>
    <property type="evidence" value="ECO:0007669"/>
    <property type="project" value="InterPro"/>
</dbReference>
<name>A0A1H1WJ81_9ACTN</name>
<feature type="domain" description="MOSC" evidence="1">
    <location>
        <begin position="32"/>
        <end position="179"/>
    </location>
</feature>
<dbReference type="Proteomes" id="UP000199103">
    <property type="component" value="Chromosome I"/>
</dbReference>
<dbReference type="PANTHER" id="PTHR30212:SF2">
    <property type="entry name" value="PROTEIN YIIM"/>
    <property type="match status" value="1"/>
</dbReference>
<sequence>MPEVQPVVASVNIASAMPNPYKQTRQTGIGKMPVDGRVEVRAPGPKHGGLGSGLVGDFIGDTANHGGDEQAVYSFTREDLDAWERRLGRDLPSGFFGENLTTVGIDVNQARIGERWQIGEPADGVELEVTCPRIPCSTFRGWVGEKGWLKTFTEVARPGAYLRVVRAGTVGAGDPITISRPRDHDVTISKVYRATTTERHLLPELLAAGDDLSDELRQIIADRGGFDLF</sequence>
<dbReference type="InterPro" id="IPR005302">
    <property type="entry name" value="MoCF_Sase_C"/>
</dbReference>
<dbReference type="PANTHER" id="PTHR30212">
    <property type="entry name" value="PROTEIN YIIM"/>
    <property type="match status" value="1"/>
</dbReference>
<dbReference type="PROSITE" id="PS51340">
    <property type="entry name" value="MOSC"/>
    <property type="match status" value="1"/>
</dbReference>
<evidence type="ECO:0000259" key="1">
    <source>
        <dbReference type="PROSITE" id="PS51340"/>
    </source>
</evidence>
<evidence type="ECO:0000313" key="2">
    <source>
        <dbReference type="EMBL" id="SDS97193.1"/>
    </source>
</evidence>